<feature type="compositionally biased region" description="Low complexity" evidence="1">
    <location>
        <begin position="31"/>
        <end position="43"/>
    </location>
</feature>
<dbReference type="Proteomes" id="UP001497482">
    <property type="component" value="Chromosome 10"/>
</dbReference>
<protein>
    <submittedName>
        <fullName evidence="2">Uncharacterized protein</fullName>
    </submittedName>
</protein>
<organism evidence="2 3">
    <name type="scientific">Knipowitschia caucasica</name>
    <name type="common">Caucasian dwarf goby</name>
    <name type="synonym">Pomatoschistus caucasicus</name>
    <dbReference type="NCBI Taxonomy" id="637954"/>
    <lineage>
        <taxon>Eukaryota</taxon>
        <taxon>Metazoa</taxon>
        <taxon>Chordata</taxon>
        <taxon>Craniata</taxon>
        <taxon>Vertebrata</taxon>
        <taxon>Euteleostomi</taxon>
        <taxon>Actinopterygii</taxon>
        <taxon>Neopterygii</taxon>
        <taxon>Teleostei</taxon>
        <taxon>Neoteleostei</taxon>
        <taxon>Acanthomorphata</taxon>
        <taxon>Gobiaria</taxon>
        <taxon>Gobiiformes</taxon>
        <taxon>Gobioidei</taxon>
        <taxon>Gobiidae</taxon>
        <taxon>Gobiinae</taxon>
        <taxon>Knipowitschia</taxon>
    </lineage>
</organism>
<feature type="compositionally biased region" description="Pro residues" evidence="1">
    <location>
        <begin position="44"/>
        <end position="53"/>
    </location>
</feature>
<dbReference type="EMBL" id="OZ035832">
    <property type="protein sequence ID" value="CAL1570106.1"/>
    <property type="molecule type" value="Genomic_DNA"/>
</dbReference>
<evidence type="ECO:0000313" key="2">
    <source>
        <dbReference type="EMBL" id="CAL1570106.1"/>
    </source>
</evidence>
<evidence type="ECO:0000256" key="1">
    <source>
        <dbReference type="SAM" id="MobiDB-lite"/>
    </source>
</evidence>
<sequence length="139" mass="14353">MDRSLPMVLETPVCLGKVVMVMEQLGLLAASSAAPAAPTAAPAPSAPPAPPPGTLRRRLYPCSSPLLSAAQATTLVTGARRVQARASAAESGGGCAESRSTRSSSRGCDEVRRGQGISLSAERRGRGEGEERERRGRGE</sequence>
<feature type="region of interest" description="Disordered" evidence="1">
    <location>
        <begin position="31"/>
        <end position="59"/>
    </location>
</feature>
<name>A0AAV2IXT0_KNICA</name>
<accession>A0AAV2IXT0</accession>
<proteinExistence type="predicted"/>
<evidence type="ECO:0000313" key="3">
    <source>
        <dbReference type="Proteomes" id="UP001497482"/>
    </source>
</evidence>
<gene>
    <name evidence="2" type="ORF">KC01_LOCUS2447</name>
</gene>
<feature type="compositionally biased region" description="Basic and acidic residues" evidence="1">
    <location>
        <begin position="121"/>
        <end position="139"/>
    </location>
</feature>
<reference evidence="2 3" key="1">
    <citation type="submission" date="2024-04" db="EMBL/GenBank/DDBJ databases">
        <authorList>
            <person name="Waldvogel A.-M."/>
            <person name="Schoenle A."/>
        </authorList>
    </citation>
    <scope>NUCLEOTIDE SEQUENCE [LARGE SCALE GENOMIC DNA]</scope>
</reference>
<feature type="region of interest" description="Disordered" evidence="1">
    <location>
        <begin position="80"/>
        <end position="139"/>
    </location>
</feature>
<keyword evidence="3" id="KW-1185">Reference proteome</keyword>
<dbReference type="AlphaFoldDB" id="A0AAV2IXT0"/>